<feature type="transmembrane region" description="Helical" evidence="6">
    <location>
        <begin position="207"/>
        <end position="233"/>
    </location>
</feature>
<evidence type="ECO:0000256" key="3">
    <source>
        <dbReference type="ARBA" id="ARBA00022692"/>
    </source>
</evidence>
<name>A0A1X3RTF4_9GAMM</name>
<keyword evidence="2" id="KW-1003">Cell membrane</keyword>
<feature type="transmembrane region" description="Helical" evidence="6">
    <location>
        <begin position="273"/>
        <end position="290"/>
    </location>
</feature>
<evidence type="ECO:0000256" key="6">
    <source>
        <dbReference type="SAM" id="Phobius"/>
    </source>
</evidence>
<keyword evidence="5 6" id="KW-0472">Membrane</keyword>
<dbReference type="PANTHER" id="PTHR23513">
    <property type="entry name" value="INTEGRAL MEMBRANE EFFLUX PROTEIN-RELATED"/>
    <property type="match status" value="1"/>
</dbReference>
<keyword evidence="4 6" id="KW-1133">Transmembrane helix</keyword>
<protein>
    <recommendedName>
        <fullName evidence="9">MFS transporter</fullName>
    </recommendedName>
</protein>
<evidence type="ECO:0000313" key="7">
    <source>
        <dbReference type="EMBL" id="OSN05112.1"/>
    </source>
</evidence>
<accession>A0A1X3RTF4</accession>
<comment type="caution">
    <text evidence="7">The sequence shown here is derived from an EMBL/GenBank/DDBJ whole genome shotgun (WGS) entry which is preliminary data.</text>
</comment>
<feature type="transmembrane region" description="Helical" evidence="6">
    <location>
        <begin position="69"/>
        <end position="88"/>
    </location>
</feature>
<dbReference type="Proteomes" id="UP000194020">
    <property type="component" value="Unassembled WGS sequence"/>
</dbReference>
<evidence type="ECO:0000256" key="4">
    <source>
        <dbReference type="ARBA" id="ARBA00022989"/>
    </source>
</evidence>
<dbReference type="InterPro" id="IPR011701">
    <property type="entry name" value="MFS"/>
</dbReference>
<proteinExistence type="predicted"/>
<dbReference type="Pfam" id="PF07690">
    <property type="entry name" value="MFS_1"/>
    <property type="match status" value="1"/>
</dbReference>
<evidence type="ECO:0000256" key="1">
    <source>
        <dbReference type="ARBA" id="ARBA00004651"/>
    </source>
</evidence>
<dbReference type="Gene3D" id="1.20.1250.20">
    <property type="entry name" value="MFS general substrate transporter like domains"/>
    <property type="match status" value="1"/>
</dbReference>
<feature type="transmembrane region" description="Helical" evidence="6">
    <location>
        <begin position="296"/>
        <end position="313"/>
    </location>
</feature>
<feature type="transmembrane region" description="Helical" evidence="6">
    <location>
        <begin position="94"/>
        <end position="113"/>
    </location>
</feature>
<organism evidence="7 8">
    <name type="scientific">Lonsdalea iberica</name>
    <dbReference type="NCBI Taxonomy" id="1082703"/>
    <lineage>
        <taxon>Bacteria</taxon>
        <taxon>Pseudomonadati</taxon>
        <taxon>Pseudomonadota</taxon>
        <taxon>Gammaproteobacteria</taxon>
        <taxon>Enterobacterales</taxon>
        <taxon>Pectobacteriaceae</taxon>
        <taxon>Lonsdalea</taxon>
    </lineage>
</organism>
<evidence type="ECO:0008006" key="9">
    <source>
        <dbReference type="Google" id="ProtNLM"/>
    </source>
</evidence>
<dbReference type="EMBL" id="LUTP01000025">
    <property type="protein sequence ID" value="OSN05112.1"/>
    <property type="molecule type" value="Genomic_DNA"/>
</dbReference>
<evidence type="ECO:0000256" key="5">
    <source>
        <dbReference type="ARBA" id="ARBA00023136"/>
    </source>
</evidence>
<feature type="transmembrane region" description="Helical" evidence="6">
    <location>
        <begin position="160"/>
        <end position="177"/>
    </location>
</feature>
<dbReference type="OrthoDB" id="6898316at2"/>
<feature type="transmembrane region" description="Helical" evidence="6">
    <location>
        <begin position="334"/>
        <end position="353"/>
    </location>
</feature>
<dbReference type="PANTHER" id="PTHR23513:SF6">
    <property type="entry name" value="MAJOR FACILITATOR SUPERFAMILY ASSOCIATED DOMAIN-CONTAINING PROTEIN"/>
    <property type="match status" value="1"/>
</dbReference>
<evidence type="ECO:0000256" key="2">
    <source>
        <dbReference type="ARBA" id="ARBA00022475"/>
    </source>
</evidence>
<feature type="transmembrane region" description="Helical" evidence="6">
    <location>
        <begin position="7"/>
        <end position="27"/>
    </location>
</feature>
<dbReference type="InterPro" id="IPR036259">
    <property type="entry name" value="MFS_trans_sf"/>
</dbReference>
<sequence length="399" mass="43937">MNPIPLFFVYLVFIADGLMVFLIPILVYAETQSLTYSGLAYALWWLPRIVLTPLLGAGIDRWGVRTLSIASDSVKALSCLLLCLVLHFTREPLVLSLCAGLFGTVVSAGNAQTTLAFEKLIATFSQDVNKDANLLTRADLTGFIVGPLLGILFYDSGYMTILFIAATGYLINAYYFLTTQHPTLATKSTYFTPPNLIPLWDLLRSPLIIFMILLAAGNNFFAGLIASSGPAIIETKMALPIEYFGLLQIFAGAAGLVTTFIYGAGRQRFGKKAQLAFGVLIITLSSLALSRTMDRLIPFLIFYSLCIAGKVFTDNIMRTLRINLIPSRQLACTSSLIVMLNQSILPFMWLFLFLAEHYHLPIQRFIYTAVAISLLSGLGIVLGMRKIQQQAHLSSSQTE</sequence>
<dbReference type="AlphaFoldDB" id="A0A1X3RTF4"/>
<comment type="subcellular location">
    <subcellularLocation>
        <location evidence="1">Cell membrane</location>
        <topology evidence="1">Multi-pass membrane protein</topology>
    </subcellularLocation>
</comment>
<feature type="transmembrane region" description="Helical" evidence="6">
    <location>
        <begin position="365"/>
        <end position="384"/>
    </location>
</feature>
<feature type="transmembrane region" description="Helical" evidence="6">
    <location>
        <begin position="245"/>
        <end position="264"/>
    </location>
</feature>
<dbReference type="GO" id="GO:0022857">
    <property type="term" value="F:transmembrane transporter activity"/>
    <property type="evidence" value="ECO:0007669"/>
    <property type="project" value="InterPro"/>
</dbReference>
<gene>
    <name evidence="7" type="ORF">AU511_10875</name>
</gene>
<reference evidence="7 8" key="1">
    <citation type="submission" date="2016-02" db="EMBL/GenBank/DDBJ databases">
        <title>Species-wide whole genome sequencing reveals diversity, host range in Lonsdalea quercina.</title>
        <authorList>
            <person name="Li Y."/>
        </authorList>
    </citation>
    <scope>NUCLEOTIDE SEQUENCE [LARGE SCALE GENOMIC DNA]</scope>
    <source>
        <strain evidence="7 8">LMG 26264</strain>
    </source>
</reference>
<dbReference type="GO" id="GO:0005886">
    <property type="term" value="C:plasma membrane"/>
    <property type="evidence" value="ECO:0007669"/>
    <property type="project" value="UniProtKB-SubCell"/>
</dbReference>
<evidence type="ECO:0000313" key="8">
    <source>
        <dbReference type="Proteomes" id="UP000194020"/>
    </source>
</evidence>
<keyword evidence="3 6" id="KW-0812">Transmembrane</keyword>
<dbReference type="SUPFAM" id="SSF103473">
    <property type="entry name" value="MFS general substrate transporter"/>
    <property type="match status" value="1"/>
</dbReference>